<evidence type="ECO:0000313" key="2">
    <source>
        <dbReference type="EMBL" id="GAA2452681.1"/>
    </source>
</evidence>
<organism evidence="2 3">
    <name type="scientific">Streptomyces macrosporus</name>
    <dbReference type="NCBI Taxonomy" id="44032"/>
    <lineage>
        <taxon>Bacteria</taxon>
        <taxon>Bacillati</taxon>
        <taxon>Actinomycetota</taxon>
        <taxon>Actinomycetes</taxon>
        <taxon>Kitasatosporales</taxon>
        <taxon>Streptomycetaceae</taxon>
        <taxon>Streptomyces</taxon>
    </lineage>
</organism>
<dbReference type="CDD" id="cd00093">
    <property type="entry name" value="HTH_XRE"/>
    <property type="match status" value="1"/>
</dbReference>
<dbReference type="SUPFAM" id="SSF47413">
    <property type="entry name" value="lambda repressor-like DNA-binding domains"/>
    <property type="match status" value="1"/>
</dbReference>
<dbReference type="RefSeq" id="WP_344325355.1">
    <property type="nucleotide sequence ID" value="NZ_BAAASZ010000027.1"/>
</dbReference>
<dbReference type="Proteomes" id="UP001501638">
    <property type="component" value="Unassembled WGS sequence"/>
</dbReference>
<dbReference type="InterPro" id="IPR010982">
    <property type="entry name" value="Lambda_DNA-bd_dom_sf"/>
</dbReference>
<dbReference type="SMART" id="SM00530">
    <property type="entry name" value="HTH_XRE"/>
    <property type="match status" value="1"/>
</dbReference>
<dbReference type="PROSITE" id="PS50943">
    <property type="entry name" value="HTH_CROC1"/>
    <property type="match status" value="1"/>
</dbReference>
<reference evidence="3" key="1">
    <citation type="journal article" date="2019" name="Int. J. Syst. Evol. Microbiol.">
        <title>The Global Catalogue of Microorganisms (GCM) 10K type strain sequencing project: providing services to taxonomists for standard genome sequencing and annotation.</title>
        <authorList>
            <consortium name="The Broad Institute Genomics Platform"/>
            <consortium name="The Broad Institute Genome Sequencing Center for Infectious Disease"/>
            <person name="Wu L."/>
            <person name="Ma J."/>
        </authorList>
    </citation>
    <scope>NUCLEOTIDE SEQUENCE [LARGE SCALE GENOMIC DNA]</scope>
    <source>
        <strain evidence="3">JCM 6305</strain>
    </source>
</reference>
<feature type="domain" description="HTH cro/C1-type" evidence="1">
    <location>
        <begin position="18"/>
        <end position="72"/>
    </location>
</feature>
<keyword evidence="3" id="KW-1185">Reference proteome</keyword>
<dbReference type="Pfam" id="PF19054">
    <property type="entry name" value="DUF5753"/>
    <property type="match status" value="1"/>
</dbReference>
<sequence>MPPSTVPTLRQQRLGAELRKLRLSAGLSSTEAAARLGIQQARMSMIEAGRYAVGADRVRALARAYSCTDRALVEALAGMTGGRTRGWWEEYRGVLPTAALDLAEAEHHATSMHIATVVHLPGLLQTPDHARALIGAAVPPLPPHEVEHRVSFRIRRQAVLYGDDPTPLTAAVHEAALRMGFGGPTVARAQLAHLVEMSERENVTVLVIPFGSGTFPSSGQSVVYLHGPVPQLDTVQLDTDHGSEFVDAHAHLAVYRAVVERMAERALDPTASRDLMHRIAREFRDP</sequence>
<gene>
    <name evidence="2" type="ORF">GCM10010405_40540</name>
</gene>
<accession>A0ABP5XGY0</accession>
<name>A0ABP5XGY0_9ACTN</name>
<dbReference type="Gene3D" id="1.10.260.40">
    <property type="entry name" value="lambda repressor-like DNA-binding domains"/>
    <property type="match status" value="1"/>
</dbReference>
<protein>
    <submittedName>
        <fullName evidence="2">Helix-turn-helix transcriptional regulator</fullName>
    </submittedName>
</protein>
<dbReference type="EMBL" id="BAAASZ010000027">
    <property type="protein sequence ID" value="GAA2452681.1"/>
    <property type="molecule type" value="Genomic_DNA"/>
</dbReference>
<comment type="caution">
    <text evidence="2">The sequence shown here is derived from an EMBL/GenBank/DDBJ whole genome shotgun (WGS) entry which is preliminary data.</text>
</comment>
<evidence type="ECO:0000313" key="3">
    <source>
        <dbReference type="Proteomes" id="UP001501638"/>
    </source>
</evidence>
<evidence type="ECO:0000259" key="1">
    <source>
        <dbReference type="PROSITE" id="PS50943"/>
    </source>
</evidence>
<dbReference type="InterPro" id="IPR001387">
    <property type="entry name" value="Cro/C1-type_HTH"/>
</dbReference>
<dbReference type="Pfam" id="PF13560">
    <property type="entry name" value="HTH_31"/>
    <property type="match status" value="1"/>
</dbReference>
<proteinExistence type="predicted"/>
<dbReference type="InterPro" id="IPR043917">
    <property type="entry name" value="DUF5753"/>
</dbReference>